<dbReference type="EMBL" id="CAIX01000058">
    <property type="protein sequence ID" value="CCI43927.1"/>
    <property type="molecule type" value="Genomic_DNA"/>
</dbReference>
<accession>A0A024GC88</accession>
<feature type="domain" description="EF-hand" evidence="1">
    <location>
        <begin position="81"/>
        <end position="116"/>
    </location>
</feature>
<proteinExistence type="predicted"/>
<dbReference type="InterPro" id="IPR039879">
    <property type="entry name" value="EFC10"/>
</dbReference>
<dbReference type="AlphaFoldDB" id="A0A024GC88"/>
<organism evidence="2 3">
    <name type="scientific">Albugo candida</name>
    <dbReference type="NCBI Taxonomy" id="65357"/>
    <lineage>
        <taxon>Eukaryota</taxon>
        <taxon>Sar</taxon>
        <taxon>Stramenopiles</taxon>
        <taxon>Oomycota</taxon>
        <taxon>Peronosporomycetes</taxon>
        <taxon>Albuginales</taxon>
        <taxon>Albuginaceae</taxon>
        <taxon>Albugo</taxon>
    </lineage>
</organism>
<dbReference type="InParanoid" id="A0A024GC88"/>
<gene>
    <name evidence="2" type="ORF">BN9_047110</name>
</gene>
<protein>
    <recommendedName>
        <fullName evidence="1">EF-hand domain-containing protein</fullName>
    </recommendedName>
</protein>
<dbReference type="SUPFAM" id="SSF47473">
    <property type="entry name" value="EF-hand"/>
    <property type="match status" value="1"/>
</dbReference>
<dbReference type="InterPro" id="IPR049760">
    <property type="entry name" value="DD_EFCAB10"/>
</dbReference>
<dbReference type="Gene3D" id="1.20.890.10">
    <property type="entry name" value="cAMP-dependent protein kinase regulatory subunit, dimerization-anchoring domain"/>
    <property type="match status" value="1"/>
</dbReference>
<name>A0A024GC88_9STRA</name>
<sequence>MFEMAKYVFLEIIEMSPIQSDHYDQDPRQQAEAYAEKYRINTILEELMAHVLYHQPDNPRQFIKSHLSKAQQNGLTQSLLIQEKDLNAMFTAFDVNGLGYVTREQHQEATKTLGIQVAYKIPEAVKTINRSLFIRNMAQELKKSFD</sequence>
<evidence type="ECO:0000259" key="1">
    <source>
        <dbReference type="PROSITE" id="PS50222"/>
    </source>
</evidence>
<dbReference type="Proteomes" id="UP000053237">
    <property type="component" value="Unassembled WGS sequence"/>
</dbReference>
<dbReference type="SUPFAM" id="SSF47391">
    <property type="entry name" value="Dimerization-anchoring domain of cAMP-dependent PK regulatory subunit"/>
    <property type="match status" value="1"/>
</dbReference>
<dbReference type="InterPro" id="IPR011992">
    <property type="entry name" value="EF-hand-dom_pair"/>
</dbReference>
<reference evidence="2 3" key="1">
    <citation type="submission" date="2012-05" db="EMBL/GenBank/DDBJ databases">
        <title>Recombination and specialization in a pathogen metapopulation.</title>
        <authorList>
            <person name="Gardiner A."/>
            <person name="Kemen E."/>
            <person name="Schultz-Larsen T."/>
            <person name="MacLean D."/>
            <person name="Van Oosterhout C."/>
            <person name="Jones J.D.G."/>
        </authorList>
    </citation>
    <scope>NUCLEOTIDE SEQUENCE [LARGE SCALE GENOMIC DNA]</scope>
    <source>
        <strain evidence="2 3">Ac Nc2</strain>
    </source>
</reference>
<dbReference type="InterPro" id="IPR002048">
    <property type="entry name" value="EF_hand_dom"/>
</dbReference>
<dbReference type="CDD" id="cd22976">
    <property type="entry name" value="DD_EFCAB10"/>
    <property type="match status" value="1"/>
</dbReference>
<comment type="caution">
    <text evidence="2">The sequence shown here is derived from an EMBL/GenBank/DDBJ whole genome shotgun (WGS) entry which is preliminary data.</text>
</comment>
<dbReference type="STRING" id="65357.A0A024GC88"/>
<dbReference type="OrthoDB" id="10260455at2759"/>
<dbReference type="InterPro" id="IPR056587">
    <property type="entry name" value="EF_EFCAB10_C"/>
</dbReference>
<dbReference type="PANTHER" id="PTHR21847:SF1">
    <property type="entry name" value="EF-HAND CALCIUM-BINDING DOMAIN-CONTAINING PROTEIN 10"/>
    <property type="match status" value="1"/>
</dbReference>
<dbReference type="GO" id="GO:0005509">
    <property type="term" value="F:calcium ion binding"/>
    <property type="evidence" value="ECO:0007669"/>
    <property type="project" value="InterPro"/>
</dbReference>
<dbReference type="Pfam" id="PF24548">
    <property type="entry name" value="EF_EFCAB10_C"/>
    <property type="match status" value="1"/>
</dbReference>
<dbReference type="PROSITE" id="PS50222">
    <property type="entry name" value="EF_HAND_2"/>
    <property type="match status" value="1"/>
</dbReference>
<dbReference type="PANTHER" id="PTHR21847">
    <property type="entry name" value="EF-HAND CALCIUM-BINDING DOMAIN-CONTAINING PROTEIN 10"/>
    <property type="match status" value="1"/>
</dbReference>
<keyword evidence="3" id="KW-1185">Reference proteome</keyword>
<evidence type="ECO:0000313" key="2">
    <source>
        <dbReference type="EMBL" id="CCI43927.1"/>
    </source>
</evidence>
<evidence type="ECO:0000313" key="3">
    <source>
        <dbReference type="Proteomes" id="UP000053237"/>
    </source>
</evidence>